<accession>A0A6M0K321</accession>
<proteinExistence type="predicted"/>
<dbReference type="Proteomes" id="UP000483379">
    <property type="component" value="Unassembled WGS sequence"/>
</dbReference>
<dbReference type="Gene3D" id="3.90.550.10">
    <property type="entry name" value="Spore Coat Polysaccharide Biosynthesis Protein SpsA, Chain A"/>
    <property type="match status" value="1"/>
</dbReference>
<dbReference type="GO" id="GO:0016740">
    <property type="term" value="F:transferase activity"/>
    <property type="evidence" value="ECO:0007669"/>
    <property type="project" value="UniProtKB-KW"/>
</dbReference>
<sequence length="319" mass="36173">MSASGNAGKAAVLFLVFSRPNQTSAVFEAIRAARPARLYVAADGPRADRIGELDRCEKVRQIATGVDWPCQVYTRFRDSNLGCKRAVSDALDWFFGEEEAGIVLEDDCLPHPDFFLFCDALLARYAEDARVSVITGDNFQRGRRRGDASYYFSKYNHCWGWASWRRAWRLYDGELHFWPEWQGSAAWRDRLPNARERRYWQAIFDRVARGEIDSWAYPWTASVWYRGGLTATPNVNLVTNIGFSDEATHTRGSGRGCMFPHHALGSLVHPNEVKQDLRADDFVFAHHFCGRLGRLSLAGSKAMSALVNLLPRRGDVDRG</sequence>
<dbReference type="InterPro" id="IPR029044">
    <property type="entry name" value="Nucleotide-diphossugar_trans"/>
</dbReference>
<keyword evidence="1" id="KW-0808">Transferase</keyword>
<dbReference type="RefSeq" id="WP_164453473.1">
    <property type="nucleotide sequence ID" value="NZ_JAAIJQ010000040.1"/>
</dbReference>
<dbReference type="EMBL" id="JAAIJQ010000040">
    <property type="protein sequence ID" value="NEV63007.1"/>
    <property type="molecule type" value="Genomic_DNA"/>
</dbReference>
<dbReference type="AlphaFoldDB" id="A0A6M0K321"/>
<name>A0A6M0K321_9GAMM</name>
<evidence type="ECO:0000313" key="1">
    <source>
        <dbReference type="EMBL" id="NEV63007.1"/>
    </source>
</evidence>
<comment type="caution">
    <text evidence="1">The sequence shown here is derived from an EMBL/GenBank/DDBJ whole genome shotgun (WGS) entry which is preliminary data.</text>
</comment>
<keyword evidence="2" id="KW-1185">Reference proteome</keyword>
<organism evidence="1 2">
    <name type="scientific">Thiorhodococcus minor</name>
    <dbReference type="NCBI Taxonomy" id="57489"/>
    <lineage>
        <taxon>Bacteria</taxon>
        <taxon>Pseudomonadati</taxon>
        <taxon>Pseudomonadota</taxon>
        <taxon>Gammaproteobacteria</taxon>
        <taxon>Chromatiales</taxon>
        <taxon>Chromatiaceae</taxon>
        <taxon>Thiorhodococcus</taxon>
    </lineage>
</organism>
<protein>
    <submittedName>
        <fullName evidence="1">Glycosyltransferase family 2 protein</fullName>
    </submittedName>
</protein>
<evidence type="ECO:0000313" key="2">
    <source>
        <dbReference type="Proteomes" id="UP000483379"/>
    </source>
</evidence>
<dbReference type="SUPFAM" id="SSF53448">
    <property type="entry name" value="Nucleotide-diphospho-sugar transferases"/>
    <property type="match status" value="1"/>
</dbReference>
<gene>
    <name evidence="1" type="ORF">G3446_14115</name>
</gene>
<reference evidence="1 2" key="1">
    <citation type="submission" date="2020-02" db="EMBL/GenBank/DDBJ databases">
        <title>Genome sequences of Thiorhodococcus mannitoliphagus and Thiorhodococcus minor, purple sulfur photosynthetic bacteria in the gammaproteobacterial family, Chromatiaceae.</title>
        <authorList>
            <person name="Aviles F.A."/>
            <person name="Meyer T.E."/>
            <person name="Kyndt J.A."/>
        </authorList>
    </citation>
    <scope>NUCLEOTIDE SEQUENCE [LARGE SCALE GENOMIC DNA]</scope>
    <source>
        <strain evidence="1 2">DSM 11518</strain>
    </source>
</reference>